<evidence type="ECO:0000313" key="5">
    <source>
        <dbReference type="EMBL" id="MBD1221595.1"/>
    </source>
</evidence>
<feature type="domain" description="LXG" evidence="4">
    <location>
        <begin position="3"/>
        <end position="237"/>
    </location>
</feature>
<dbReference type="EMBL" id="JACWEZ010000002">
    <property type="protein sequence ID" value="MBD1221595.1"/>
    <property type="molecule type" value="Genomic_DNA"/>
</dbReference>
<reference evidence="5 6" key="1">
    <citation type="submission" date="2020-09" db="EMBL/GenBank/DDBJ databases">
        <title>Draft Genome Sequences of Oil-Oxidizing Bacteria Halomonas titanicae, Marinobacter lutaoensis, and Virgibacillus halodenitrificans Isolated from Highly Saline Environments.</title>
        <authorList>
            <person name="Grouzdev D.S."/>
            <person name="Sokolova D.S."/>
            <person name="Semenova E.M."/>
            <person name="Borzenkov I.A."/>
            <person name="Bidzhieva S.K."/>
            <person name="Poltaraus A.B."/>
            <person name="Nazina T.N."/>
        </authorList>
    </citation>
    <scope>NUCLEOTIDE SEQUENCE [LARGE SCALE GENOMIC DNA]</scope>
    <source>
        <strain evidence="5 6">VKM B-3472D</strain>
    </source>
</reference>
<dbReference type="Pfam" id="PF14449">
    <property type="entry name" value="PT-TG"/>
    <property type="match status" value="1"/>
</dbReference>
<comment type="subcellular location">
    <subcellularLocation>
        <location evidence="1">Secreted</location>
    </subcellularLocation>
</comment>
<protein>
    <submittedName>
        <fullName evidence="5">Ribonuclease YeeF family protein</fullName>
    </submittedName>
</protein>
<dbReference type="InterPro" id="IPR025331">
    <property type="entry name" value="TNT"/>
</dbReference>
<dbReference type="Pfam" id="PF04740">
    <property type="entry name" value="LXG"/>
    <property type="match status" value="1"/>
</dbReference>
<evidence type="ECO:0000259" key="4">
    <source>
        <dbReference type="PROSITE" id="PS51756"/>
    </source>
</evidence>
<sequence>MGNERLLESKTLVASMEDRAVQYESLKKQFVSLKNAFQKIVDLDGFKGQGARAIKGFYQGQIEVVDSWISICNVRIAFFNGISGSTEDLDLSGDTLVQVPFLKEELYTGHTQSKEMVDAQRKSLKSIFDRINDLVSLQPFSKEDFEEKIDQANKKRIDTMEQVANLDEGLVEEYASSEYLENMMVGLFSALLDATSQGSAISPINFDAQAYHNSDVYQMREEAQAQTDAYLEFKEQQEEQRRIQKEMEELENRPWYEKAWDTVSTFTGEVTGYYDMKRAATGVDPVTGEELSEADRIKAATFAAAGFIPFVGWAGRAAKGGNAIYKTAKGVKAVDHSLDVYKNAKAFTTLQKTEYGIYGLASANGFSEYITGKDMFGNELSEEKRNSSLTEALFVLGFGGAGAYVDRLQAGNAVYKKSTKIAQEEKNISFVNSMSDQDSERYHRFWEYVENNISVEDRIKLSDWNHKPSGELYAKYKPTFDNPKYYNQVNGKINWPPNDGFEGTPVRHTLEKGALIDRYGGPKGNYLSPQGEGYEQRALALHSDYAEYHKYKVRKPFNVRMGEISPWFDREGGGIQFHSSMQIKDLEGNMVEATVENLLKNKYIKEI</sequence>
<comment type="similarity">
    <text evidence="3">In the N-terminal section; belongs to the LXG family.</text>
</comment>
<comment type="caution">
    <text evidence="5">The sequence shown here is derived from an EMBL/GenBank/DDBJ whole genome shotgun (WGS) entry which is preliminary data.</text>
</comment>
<dbReference type="Proteomes" id="UP000621631">
    <property type="component" value="Unassembled WGS sequence"/>
</dbReference>
<dbReference type="PANTHER" id="PTHR34976">
    <property type="entry name" value="RIBONUCLEASE YQCG-RELATED"/>
    <property type="match status" value="1"/>
</dbReference>
<dbReference type="PROSITE" id="PS51756">
    <property type="entry name" value="LXG"/>
    <property type="match status" value="1"/>
</dbReference>
<evidence type="ECO:0000256" key="2">
    <source>
        <dbReference type="ARBA" id="ARBA00022525"/>
    </source>
</evidence>
<dbReference type="RefSeq" id="WP_189777055.1">
    <property type="nucleotide sequence ID" value="NZ_JACWEZ010000002.1"/>
</dbReference>
<organism evidence="5 6">
    <name type="scientific">Virgibacillus halodenitrificans</name>
    <name type="common">Bacillus halodenitrificans</name>
    <dbReference type="NCBI Taxonomy" id="1482"/>
    <lineage>
        <taxon>Bacteria</taxon>
        <taxon>Bacillati</taxon>
        <taxon>Bacillota</taxon>
        <taxon>Bacilli</taxon>
        <taxon>Bacillales</taxon>
        <taxon>Bacillaceae</taxon>
        <taxon>Virgibacillus</taxon>
    </lineage>
</organism>
<dbReference type="PANTHER" id="PTHR34976:SF2">
    <property type="entry name" value="TYPE VII SECRETION SYSTEM PROTEIN ESSD"/>
    <property type="match status" value="1"/>
</dbReference>
<keyword evidence="6" id="KW-1185">Reference proteome</keyword>
<gene>
    <name evidence="5" type="ORF">IC602_03160</name>
</gene>
<evidence type="ECO:0000256" key="1">
    <source>
        <dbReference type="ARBA" id="ARBA00004613"/>
    </source>
</evidence>
<name>A0ABR7VI48_VIRHA</name>
<evidence type="ECO:0000256" key="3">
    <source>
        <dbReference type="ARBA" id="ARBA00034117"/>
    </source>
</evidence>
<proteinExistence type="inferred from homology"/>
<accession>A0ABR7VI48</accession>
<dbReference type="Pfam" id="PF14021">
    <property type="entry name" value="TNT"/>
    <property type="match status" value="1"/>
</dbReference>
<dbReference type="InterPro" id="IPR006829">
    <property type="entry name" value="LXG_dom"/>
</dbReference>
<dbReference type="InterPro" id="IPR027797">
    <property type="entry name" value="PT-TG_dom"/>
</dbReference>
<dbReference type="InterPro" id="IPR051768">
    <property type="entry name" value="Bact_secretion_toxin"/>
</dbReference>
<keyword evidence="2" id="KW-0964">Secreted</keyword>
<evidence type="ECO:0000313" key="6">
    <source>
        <dbReference type="Proteomes" id="UP000621631"/>
    </source>
</evidence>